<accession>A0A562UAQ0</accession>
<sequence length="176" mass="20568">MSKGIIRLSYRKVIDADSQNVWEKYVFEATYQEYLIQSQNYNPDKKYFTFAELKHHVPNADKLHFLVSASVINYLKQLNGYVPDILNNQGKAFLPFKNYRFEVIDSDVRYKSRHRITVEFISEPITWIDTVGNLLLVTFKETVPAGDDGILTEMFTMQPFLSIHSLKQEEVYDTAI</sequence>
<protein>
    <submittedName>
        <fullName evidence="1">Uncharacterized protein</fullName>
    </submittedName>
</protein>
<name>A0A562UAQ0_9SPHI</name>
<comment type="caution">
    <text evidence="1">The sequence shown here is derived from an EMBL/GenBank/DDBJ whole genome shotgun (WGS) entry which is preliminary data.</text>
</comment>
<dbReference type="OrthoDB" id="793934at2"/>
<reference evidence="1 2" key="1">
    <citation type="submission" date="2019-07" db="EMBL/GenBank/DDBJ databases">
        <title>Genomic Encyclopedia of Archaeal and Bacterial Type Strains, Phase II (KMG-II): from individual species to whole genera.</title>
        <authorList>
            <person name="Goeker M."/>
        </authorList>
    </citation>
    <scope>NUCLEOTIDE SEQUENCE [LARGE SCALE GENOMIC DNA]</scope>
    <source>
        <strain evidence="1 2">ATCC BAA-1854</strain>
    </source>
</reference>
<evidence type="ECO:0000313" key="2">
    <source>
        <dbReference type="Proteomes" id="UP000317010"/>
    </source>
</evidence>
<dbReference type="RefSeq" id="WP_144910970.1">
    <property type="nucleotide sequence ID" value="NZ_VLLI01000003.1"/>
</dbReference>
<dbReference type="EMBL" id="VLLI01000003">
    <property type="protein sequence ID" value="TWJ02405.1"/>
    <property type="molecule type" value="Genomic_DNA"/>
</dbReference>
<dbReference type="AlphaFoldDB" id="A0A562UAQ0"/>
<keyword evidence="2" id="KW-1185">Reference proteome</keyword>
<gene>
    <name evidence="1" type="ORF">JN11_01377</name>
</gene>
<proteinExistence type="predicted"/>
<evidence type="ECO:0000313" key="1">
    <source>
        <dbReference type="EMBL" id="TWJ02405.1"/>
    </source>
</evidence>
<dbReference type="Proteomes" id="UP000317010">
    <property type="component" value="Unassembled WGS sequence"/>
</dbReference>
<organism evidence="1 2">
    <name type="scientific">Mucilaginibacter frigoritolerans</name>
    <dbReference type="NCBI Taxonomy" id="652788"/>
    <lineage>
        <taxon>Bacteria</taxon>
        <taxon>Pseudomonadati</taxon>
        <taxon>Bacteroidota</taxon>
        <taxon>Sphingobacteriia</taxon>
        <taxon>Sphingobacteriales</taxon>
        <taxon>Sphingobacteriaceae</taxon>
        <taxon>Mucilaginibacter</taxon>
    </lineage>
</organism>